<proteinExistence type="predicted"/>
<name>A0A501PU09_9PROT</name>
<sequence length="143" mass="15666">MALKIVGIHHHGIRVGDNGEPLDDVFDFYTNVLGMDYDKSRPQIIPGWWMNTGSTGQIHLMGGPYPSPVSKGPGKDPCDPHVALAVESMDDTIAELDRMGVPYYKSVAGDTKQVFVHDPCGNMIELHQVDQCRCTARGRGEGE</sequence>
<dbReference type="SUPFAM" id="SSF54593">
    <property type="entry name" value="Glyoxalase/Bleomycin resistance protein/Dihydroxybiphenyl dioxygenase"/>
    <property type="match status" value="1"/>
</dbReference>
<evidence type="ECO:0000313" key="2">
    <source>
        <dbReference type="EMBL" id="TPD63211.1"/>
    </source>
</evidence>
<dbReference type="InterPro" id="IPR029068">
    <property type="entry name" value="Glyas_Bleomycin-R_OHBP_Dase"/>
</dbReference>
<reference evidence="3" key="1">
    <citation type="submission" date="2019-06" db="EMBL/GenBank/DDBJ databases">
        <title>The complete genome of Emcibacter congregatus ZYLT.</title>
        <authorList>
            <person name="Zhao Z."/>
        </authorList>
    </citation>
    <scope>NUCLEOTIDE SEQUENCE [LARGE SCALE GENOMIC DNA]</scope>
    <source>
        <strain evidence="3">MCCC 1A06723</strain>
    </source>
</reference>
<dbReference type="PANTHER" id="PTHR21366:SF22">
    <property type="entry name" value="VOC DOMAIN-CONTAINING PROTEIN"/>
    <property type="match status" value="1"/>
</dbReference>
<dbReference type="InterPro" id="IPR050383">
    <property type="entry name" value="GlyoxalaseI/FosfomycinResist"/>
</dbReference>
<dbReference type="PANTHER" id="PTHR21366">
    <property type="entry name" value="GLYOXALASE FAMILY PROTEIN"/>
    <property type="match status" value="1"/>
</dbReference>
<dbReference type="InterPro" id="IPR004360">
    <property type="entry name" value="Glyas_Fos-R_dOase_dom"/>
</dbReference>
<dbReference type="AlphaFoldDB" id="A0A501PU09"/>
<organism evidence="2 3">
    <name type="scientific">Emcibacter nanhaiensis</name>
    <dbReference type="NCBI Taxonomy" id="1505037"/>
    <lineage>
        <taxon>Bacteria</taxon>
        <taxon>Pseudomonadati</taxon>
        <taxon>Pseudomonadota</taxon>
        <taxon>Alphaproteobacteria</taxon>
        <taxon>Emcibacterales</taxon>
        <taxon>Emcibacteraceae</taxon>
        <taxon>Emcibacter</taxon>
    </lineage>
</organism>
<dbReference type="RefSeq" id="WP_139938531.1">
    <property type="nucleotide sequence ID" value="NZ_JBHSYP010000022.1"/>
</dbReference>
<gene>
    <name evidence="2" type="ORF">FIV46_03815</name>
</gene>
<dbReference type="Gene3D" id="3.10.180.10">
    <property type="entry name" value="2,3-Dihydroxybiphenyl 1,2-Dioxygenase, domain 1"/>
    <property type="match status" value="1"/>
</dbReference>
<evidence type="ECO:0000259" key="1">
    <source>
        <dbReference type="PROSITE" id="PS51819"/>
    </source>
</evidence>
<evidence type="ECO:0000313" key="3">
    <source>
        <dbReference type="Proteomes" id="UP000319148"/>
    </source>
</evidence>
<dbReference type="OrthoDB" id="5243302at2"/>
<dbReference type="Proteomes" id="UP000319148">
    <property type="component" value="Unassembled WGS sequence"/>
</dbReference>
<accession>A0A501PU09</accession>
<comment type="caution">
    <text evidence="2">The sequence shown here is derived from an EMBL/GenBank/DDBJ whole genome shotgun (WGS) entry which is preliminary data.</text>
</comment>
<dbReference type="PROSITE" id="PS51819">
    <property type="entry name" value="VOC"/>
    <property type="match status" value="1"/>
</dbReference>
<keyword evidence="3" id="KW-1185">Reference proteome</keyword>
<dbReference type="InterPro" id="IPR037523">
    <property type="entry name" value="VOC_core"/>
</dbReference>
<dbReference type="EMBL" id="VFIY01000004">
    <property type="protein sequence ID" value="TPD63211.1"/>
    <property type="molecule type" value="Genomic_DNA"/>
</dbReference>
<dbReference type="Pfam" id="PF00903">
    <property type="entry name" value="Glyoxalase"/>
    <property type="match status" value="1"/>
</dbReference>
<protein>
    <submittedName>
        <fullName evidence="2">Glyoxalase</fullName>
    </submittedName>
</protein>
<feature type="domain" description="VOC" evidence="1">
    <location>
        <begin position="7"/>
        <end position="129"/>
    </location>
</feature>